<dbReference type="SUPFAM" id="SSF53448">
    <property type="entry name" value="Nucleotide-diphospho-sugar transferases"/>
    <property type="match status" value="1"/>
</dbReference>
<reference evidence="1 2" key="1">
    <citation type="journal article" date="2016" name="Nat. Commun.">
        <title>Thousands of microbial genomes shed light on interconnected biogeochemical processes in an aquifer system.</title>
        <authorList>
            <person name="Anantharaman K."/>
            <person name="Brown C.T."/>
            <person name="Hug L.A."/>
            <person name="Sharon I."/>
            <person name="Castelle C.J."/>
            <person name="Probst A.J."/>
            <person name="Thomas B.C."/>
            <person name="Singh A."/>
            <person name="Wilkins M.J."/>
            <person name="Karaoz U."/>
            <person name="Brodie E.L."/>
            <person name="Williams K.H."/>
            <person name="Hubbard S.S."/>
            <person name="Banfield J.F."/>
        </authorList>
    </citation>
    <scope>NUCLEOTIDE SEQUENCE [LARGE SCALE GENOMIC DNA]</scope>
</reference>
<gene>
    <name evidence="1" type="ORF">A3F00_02875</name>
</gene>
<dbReference type="Proteomes" id="UP000176527">
    <property type="component" value="Unassembled WGS sequence"/>
</dbReference>
<evidence type="ECO:0000313" key="2">
    <source>
        <dbReference type="Proteomes" id="UP000176527"/>
    </source>
</evidence>
<evidence type="ECO:0000313" key="1">
    <source>
        <dbReference type="EMBL" id="OGE38244.1"/>
    </source>
</evidence>
<dbReference type="Gene3D" id="3.90.550.10">
    <property type="entry name" value="Spore Coat Polysaccharide Biosynthesis Protein SpsA, Chain A"/>
    <property type="match status" value="1"/>
</dbReference>
<dbReference type="InterPro" id="IPR029044">
    <property type="entry name" value="Nucleotide-diphossugar_trans"/>
</dbReference>
<sequence length="403" mass="47697">MQILDLSNKPRVKGARFFEAPVNQLYHPTGQFGQDSCDLVYSRDLTDSKFLPILLKEWFYLVKKDGFLIIDYIPGRICNFQKLEETMWWLWNLKYDIIYHGSAEKSNFKNLTVKNPGLGYYRFICKKLEATKRPGDDINKWTFGIITKGDRNDWMDEMIVAIRAQKIPEFEIIVCGTYFDRNEKDFKYIPFFDRDEKGWITKKKNLIAREAKYENLCILHDRIVLDKNWFTGIKKYGNAFDILCNRQTLRGNGIRAGDWLTYGYGTLNSPYGISELRYNDWDEYVYMGGQVSILKKSIWEECPWNETLYWGEEDVELSFRFRDVGYLIRFNEFSSCSALAWRFGKLPSKYYSSEGLLPKDMLVRRFLRHINKILFSVPFLKQITTPIVVKIIKSKLYNLVIHS</sequence>
<accession>A0A1F5KBQ1</accession>
<comment type="caution">
    <text evidence="1">The sequence shown here is derived from an EMBL/GenBank/DDBJ whole genome shotgun (WGS) entry which is preliminary data.</text>
</comment>
<organism evidence="1 2">
    <name type="scientific">Candidatus Daviesbacteria bacterium RIFCSPHIGHO2_12_FULL_37_11</name>
    <dbReference type="NCBI Taxonomy" id="1797777"/>
    <lineage>
        <taxon>Bacteria</taxon>
        <taxon>Candidatus Daviesiibacteriota</taxon>
    </lineage>
</organism>
<protein>
    <submittedName>
        <fullName evidence="1">Uncharacterized protein</fullName>
    </submittedName>
</protein>
<dbReference type="AlphaFoldDB" id="A0A1F5KBQ1"/>
<proteinExistence type="predicted"/>
<dbReference type="EMBL" id="MFDE01000025">
    <property type="protein sequence ID" value="OGE38244.1"/>
    <property type="molecule type" value="Genomic_DNA"/>
</dbReference>
<name>A0A1F5KBQ1_9BACT</name>